<feature type="region of interest" description="Disordered" evidence="4">
    <location>
        <begin position="31"/>
        <end position="61"/>
    </location>
</feature>
<dbReference type="SUPFAM" id="SSF50249">
    <property type="entry name" value="Nucleic acid-binding proteins"/>
    <property type="match status" value="1"/>
</dbReference>
<dbReference type="Proteomes" id="UP000308549">
    <property type="component" value="Unassembled WGS sequence"/>
</dbReference>
<proteinExistence type="inferred from homology"/>
<evidence type="ECO:0008006" key="7">
    <source>
        <dbReference type="Google" id="ProtNLM"/>
    </source>
</evidence>
<dbReference type="Pfam" id="PF00366">
    <property type="entry name" value="Ribosomal_S17"/>
    <property type="match status" value="1"/>
</dbReference>
<dbReference type="OrthoDB" id="274752at2759"/>
<dbReference type="EMBL" id="NAJL01000025">
    <property type="protein sequence ID" value="TKA27030.1"/>
    <property type="molecule type" value="Genomic_DNA"/>
</dbReference>
<comment type="caution">
    <text evidence="5">The sequence shown here is derived from an EMBL/GenBank/DDBJ whole genome shotgun (WGS) entry which is preliminary data.</text>
</comment>
<evidence type="ECO:0000313" key="5">
    <source>
        <dbReference type="EMBL" id="TKA27030.1"/>
    </source>
</evidence>
<name>A0A4U0TX60_9PEZI</name>
<feature type="compositionally biased region" description="Basic and acidic residues" evidence="4">
    <location>
        <begin position="316"/>
        <end position="336"/>
    </location>
</feature>
<accession>A0A4U0TX60</accession>
<protein>
    <recommendedName>
        <fullName evidence="7">Ribosomal protein S17</fullName>
    </recommendedName>
</protein>
<keyword evidence="6" id="KW-1185">Reference proteome</keyword>
<keyword evidence="2" id="KW-0689">Ribosomal protein</keyword>
<organism evidence="5 6">
    <name type="scientific">Salinomyces thailandicus</name>
    <dbReference type="NCBI Taxonomy" id="706561"/>
    <lineage>
        <taxon>Eukaryota</taxon>
        <taxon>Fungi</taxon>
        <taxon>Dikarya</taxon>
        <taxon>Ascomycota</taxon>
        <taxon>Pezizomycotina</taxon>
        <taxon>Dothideomycetes</taxon>
        <taxon>Dothideomycetidae</taxon>
        <taxon>Mycosphaerellales</taxon>
        <taxon>Teratosphaeriaceae</taxon>
        <taxon>Salinomyces</taxon>
    </lineage>
</organism>
<feature type="compositionally biased region" description="Low complexity" evidence="4">
    <location>
        <begin position="31"/>
        <end position="44"/>
    </location>
</feature>
<feature type="region of interest" description="Disordered" evidence="4">
    <location>
        <begin position="252"/>
        <end position="356"/>
    </location>
</feature>
<dbReference type="InterPro" id="IPR000266">
    <property type="entry name" value="Ribosomal_uS17"/>
</dbReference>
<dbReference type="GO" id="GO:0006412">
    <property type="term" value="P:translation"/>
    <property type="evidence" value="ECO:0007669"/>
    <property type="project" value="InterPro"/>
</dbReference>
<dbReference type="GO" id="GO:1990904">
    <property type="term" value="C:ribonucleoprotein complex"/>
    <property type="evidence" value="ECO:0007669"/>
    <property type="project" value="UniProtKB-KW"/>
</dbReference>
<keyword evidence="3" id="KW-0687">Ribonucleoprotein</keyword>
<dbReference type="AlphaFoldDB" id="A0A4U0TX60"/>
<dbReference type="GO" id="GO:0005840">
    <property type="term" value="C:ribosome"/>
    <property type="evidence" value="ECO:0007669"/>
    <property type="project" value="UniProtKB-KW"/>
</dbReference>
<comment type="similarity">
    <text evidence="1">Belongs to the universal ribosomal protein uS17 family.</text>
</comment>
<reference evidence="5 6" key="1">
    <citation type="submission" date="2017-03" db="EMBL/GenBank/DDBJ databases">
        <title>Genomes of endolithic fungi from Antarctica.</title>
        <authorList>
            <person name="Coleine C."/>
            <person name="Masonjones S."/>
            <person name="Stajich J.E."/>
        </authorList>
    </citation>
    <scope>NUCLEOTIDE SEQUENCE [LARGE SCALE GENOMIC DNA]</scope>
    <source>
        <strain evidence="5 6">CCFEE 6315</strain>
    </source>
</reference>
<gene>
    <name evidence="5" type="ORF">B0A50_05221</name>
</gene>
<dbReference type="Gene3D" id="2.40.50.140">
    <property type="entry name" value="Nucleic acid-binding proteins"/>
    <property type="match status" value="1"/>
</dbReference>
<evidence type="ECO:0000256" key="4">
    <source>
        <dbReference type="SAM" id="MobiDB-lite"/>
    </source>
</evidence>
<evidence type="ECO:0000256" key="2">
    <source>
        <dbReference type="ARBA" id="ARBA00022980"/>
    </source>
</evidence>
<feature type="region of interest" description="Disordered" evidence="4">
    <location>
        <begin position="99"/>
        <end position="118"/>
    </location>
</feature>
<dbReference type="CDD" id="cd00364">
    <property type="entry name" value="Ribosomal_uS17"/>
    <property type="match status" value="1"/>
</dbReference>
<sequence length="356" mass="38844">MASRTTVLPLRLASASQQASQYVCRRCMATQSSAASPPTTTTQPPWLPEGAPLPAGYDPALPFSKRIDAQTGEPYRLTRTDWHLKKALPQAIPQQYLQHSTASHLAHAEREERSKTEGHREIVGVVVSSGKMDRTVKVRLPGRRWEGRIGKYFSQPTNHLVHDPNNSLLTGDVVYLYRLRVSKTVHHVIASIKSPFGKPIAERPPIPTPDDRLAMYKEDRFAKLKRRNLRRKAAQGDADAISELREMGLDPGHNVAAGKGETFGLKPHDGKTGSASKGAIRGEKGQKLPKGVLPGGKHVVGNPNDRAKLNKGKAMRLNEKVEGNLLEAKEKGEGLEGKGVGADPASAVTWTSGRND</sequence>
<dbReference type="InterPro" id="IPR012340">
    <property type="entry name" value="NA-bd_OB-fold"/>
</dbReference>
<dbReference type="GO" id="GO:0003735">
    <property type="term" value="F:structural constituent of ribosome"/>
    <property type="evidence" value="ECO:0007669"/>
    <property type="project" value="InterPro"/>
</dbReference>
<feature type="compositionally biased region" description="Basic and acidic residues" evidence="4">
    <location>
        <begin position="106"/>
        <end position="118"/>
    </location>
</feature>
<evidence type="ECO:0000313" key="6">
    <source>
        <dbReference type="Proteomes" id="UP000308549"/>
    </source>
</evidence>
<evidence type="ECO:0000256" key="1">
    <source>
        <dbReference type="ARBA" id="ARBA00010254"/>
    </source>
</evidence>
<evidence type="ECO:0000256" key="3">
    <source>
        <dbReference type="ARBA" id="ARBA00023274"/>
    </source>
</evidence>